<sequence length="137" mass="15104">MSSEQERIDALEARVVELEDRLHTLALSVHYREDEPYFAEISRLMLSSADRVVLNLVLSGILERASGSAALRRPSPERLSHPALDETYVDAPIDHREAVRLVALVVGGEEAARRLLEAHRRQGLGEAGHQALGPLPA</sequence>
<keyword evidence="1" id="KW-0175">Coiled coil</keyword>
<organism evidence="2 3">
    <name type="scientific">Cellulomonas fimi</name>
    <dbReference type="NCBI Taxonomy" id="1708"/>
    <lineage>
        <taxon>Bacteria</taxon>
        <taxon>Bacillati</taxon>
        <taxon>Actinomycetota</taxon>
        <taxon>Actinomycetes</taxon>
        <taxon>Micrococcales</taxon>
        <taxon>Cellulomonadaceae</taxon>
        <taxon>Cellulomonas</taxon>
    </lineage>
</organism>
<dbReference type="RefSeq" id="WP_169324655.1">
    <property type="nucleotide sequence ID" value="NZ_JABCJJ010000010.1"/>
</dbReference>
<comment type="caution">
    <text evidence="2">The sequence shown here is derived from an EMBL/GenBank/DDBJ whole genome shotgun (WGS) entry which is preliminary data.</text>
</comment>
<proteinExistence type="predicted"/>
<keyword evidence="3" id="KW-1185">Reference proteome</keyword>
<dbReference type="EMBL" id="JABCJJ010000010">
    <property type="protein sequence ID" value="NMR20286.1"/>
    <property type="molecule type" value="Genomic_DNA"/>
</dbReference>
<dbReference type="Proteomes" id="UP000562124">
    <property type="component" value="Unassembled WGS sequence"/>
</dbReference>
<evidence type="ECO:0000313" key="3">
    <source>
        <dbReference type="Proteomes" id="UP000562124"/>
    </source>
</evidence>
<evidence type="ECO:0000256" key="1">
    <source>
        <dbReference type="SAM" id="Coils"/>
    </source>
</evidence>
<accession>A0A7Y0LYK5</accession>
<dbReference type="AlphaFoldDB" id="A0A7Y0LYK5"/>
<feature type="coiled-coil region" evidence="1">
    <location>
        <begin position="1"/>
        <end position="28"/>
    </location>
</feature>
<gene>
    <name evidence="2" type="ORF">HIR71_08660</name>
</gene>
<evidence type="ECO:0000313" key="2">
    <source>
        <dbReference type="EMBL" id="NMR20286.1"/>
    </source>
</evidence>
<reference evidence="2 3" key="1">
    <citation type="submission" date="2020-04" db="EMBL/GenBank/DDBJ databases">
        <title>Sequencing and Assembly of C. fimi.</title>
        <authorList>
            <person name="Ramsey A.R."/>
        </authorList>
    </citation>
    <scope>NUCLEOTIDE SEQUENCE [LARGE SCALE GENOMIC DNA]</scope>
    <source>
        <strain evidence="2 3">SB</strain>
    </source>
</reference>
<protein>
    <submittedName>
        <fullName evidence="2">Uncharacterized protein</fullName>
    </submittedName>
</protein>
<name>A0A7Y0LYK5_CELFI</name>